<sequence>MKTINIPTKEGRKDVPAFFIDGVEGLAITMVRFGSFDVTHVKSGHFIINGFERFANAAVHMLSIYLAMKESGINPDCEIDEIRKQIIESDRECRNLDGLSIKGYISIVKPIMGFSGEFPWEGDDEGPHCEIDRLMKLLKGNDGE</sequence>
<dbReference type="KEGG" id="vau:VANGNB10_cI1645"/>
<protein>
    <submittedName>
        <fullName evidence="1">Uncharacterized protein</fullName>
    </submittedName>
</protein>
<dbReference type="EMBL" id="RDOM01000009">
    <property type="protein sequence ID" value="MBF4271033.1"/>
    <property type="molecule type" value="Genomic_DNA"/>
</dbReference>
<dbReference type="RefSeq" id="WP_041947016.1">
    <property type="nucleotide sequence ID" value="NZ_CP020534.1"/>
</dbReference>
<reference evidence="1 2" key="1">
    <citation type="journal article" date="2021" name="PeerJ">
        <title>Analysis of 44 Vibrio anguillarum genomes reveals high genetic diversity.</title>
        <authorList>
            <person name="Hansen M.J."/>
            <person name="Dalsgaard I."/>
        </authorList>
    </citation>
    <scope>NUCLEOTIDE SEQUENCE [LARGE SCALE GENOMIC DNA]</scope>
    <source>
        <strain evidence="1 2">17-16730-2A</strain>
    </source>
</reference>
<proteinExistence type="predicted"/>
<dbReference type="Proteomes" id="UP000722957">
    <property type="component" value="Unassembled WGS sequence"/>
</dbReference>
<evidence type="ECO:0000313" key="2">
    <source>
        <dbReference type="Proteomes" id="UP000722957"/>
    </source>
</evidence>
<gene>
    <name evidence="1" type="ORF">EAY07_03050</name>
</gene>
<organism evidence="1 2">
    <name type="scientific">Vibrio anguillarum</name>
    <name type="common">Listonella anguillarum</name>
    <dbReference type="NCBI Taxonomy" id="55601"/>
    <lineage>
        <taxon>Bacteria</taxon>
        <taxon>Pseudomonadati</taxon>
        <taxon>Pseudomonadota</taxon>
        <taxon>Gammaproteobacteria</taxon>
        <taxon>Vibrionales</taxon>
        <taxon>Vibrionaceae</taxon>
        <taxon>Vibrio</taxon>
    </lineage>
</organism>
<name>A0AAW4ALK0_VIBAN</name>
<comment type="caution">
    <text evidence="1">The sequence shown here is derived from an EMBL/GenBank/DDBJ whole genome shotgun (WGS) entry which is preliminary data.</text>
</comment>
<evidence type="ECO:0000313" key="1">
    <source>
        <dbReference type="EMBL" id="MBF4271033.1"/>
    </source>
</evidence>
<accession>A0AAW4ALK0</accession>
<dbReference type="AlphaFoldDB" id="A0AAW4ALK0"/>